<feature type="transmembrane region" description="Helical" evidence="8">
    <location>
        <begin position="112"/>
        <end position="132"/>
    </location>
</feature>
<dbReference type="Pfam" id="PF00528">
    <property type="entry name" value="BPD_transp_1"/>
    <property type="match status" value="1"/>
</dbReference>
<evidence type="ECO:0000313" key="10">
    <source>
        <dbReference type="EMBL" id="PYF12634.1"/>
    </source>
</evidence>
<accession>A0A318U6W7</accession>
<name>A0A318U6W7_9RHOB</name>
<keyword evidence="11" id="KW-1185">Reference proteome</keyword>
<feature type="domain" description="ABC transmembrane type-1" evidence="9">
    <location>
        <begin position="140"/>
        <end position="328"/>
    </location>
</feature>
<evidence type="ECO:0000256" key="8">
    <source>
        <dbReference type="RuleBase" id="RU363032"/>
    </source>
</evidence>
<dbReference type="GO" id="GO:0006865">
    <property type="term" value="P:amino acid transport"/>
    <property type="evidence" value="ECO:0007669"/>
    <property type="project" value="TreeGrafter"/>
</dbReference>
<dbReference type="AlphaFoldDB" id="A0A318U6W7"/>
<dbReference type="InterPro" id="IPR010065">
    <property type="entry name" value="AA_ABC_transptr_permease_3TM"/>
</dbReference>
<keyword evidence="4" id="KW-1003">Cell membrane</keyword>
<feature type="transmembrane region" description="Helical" evidence="8">
    <location>
        <begin position="215"/>
        <end position="235"/>
    </location>
</feature>
<evidence type="ECO:0000256" key="5">
    <source>
        <dbReference type="ARBA" id="ARBA00022692"/>
    </source>
</evidence>
<evidence type="ECO:0000256" key="3">
    <source>
        <dbReference type="ARBA" id="ARBA00022448"/>
    </source>
</evidence>
<dbReference type="PANTHER" id="PTHR30614">
    <property type="entry name" value="MEMBRANE COMPONENT OF AMINO ACID ABC TRANSPORTER"/>
    <property type="match status" value="1"/>
</dbReference>
<dbReference type="Gene3D" id="1.10.3720.10">
    <property type="entry name" value="MetI-like"/>
    <property type="match status" value="1"/>
</dbReference>
<dbReference type="NCBIfam" id="TIGR01726">
    <property type="entry name" value="HEQRo_perm_3TM"/>
    <property type="match status" value="1"/>
</dbReference>
<protein>
    <submittedName>
        <fullName evidence="10">Amino acid ABC transporter membrane protein 2 (PAAT family)</fullName>
    </submittedName>
</protein>
<dbReference type="EMBL" id="QJTK01000001">
    <property type="protein sequence ID" value="PYF12634.1"/>
    <property type="molecule type" value="Genomic_DNA"/>
</dbReference>
<comment type="caution">
    <text evidence="10">The sequence shown here is derived from an EMBL/GenBank/DDBJ whole genome shotgun (WGS) entry which is preliminary data.</text>
</comment>
<dbReference type="GO" id="GO:0022857">
    <property type="term" value="F:transmembrane transporter activity"/>
    <property type="evidence" value="ECO:0007669"/>
    <property type="project" value="InterPro"/>
</dbReference>
<gene>
    <name evidence="10" type="ORF">C8J30_10114</name>
</gene>
<evidence type="ECO:0000256" key="2">
    <source>
        <dbReference type="ARBA" id="ARBA00010072"/>
    </source>
</evidence>
<feature type="transmembrane region" description="Helical" evidence="8">
    <location>
        <begin position="315"/>
        <end position="335"/>
    </location>
</feature>
<dbReference type="InterPro" id="IPR000515">
    <property type="entry name" value="MetI-like"/>
</dbReference>
<evidence type="ECO:0000256" key="7">
    <source>
        <dbReference type="ARBA" id="ARBA00023136"/>
    </source>
</evidence>
<feature type="transmembrane region" description="Helical" evidence="8">
    <location>
        <begin position="82"/>
        <end position="100"/>
    </location>
</feature>
<dbReference type="PANTHER" id="PTHR30614:SF41">
    <property type="entry name" value="INNER MEMBRANE AMINO-ACID ABC TRANSPORTER PERMEASE PROTEIN YHDY"/>
    <property type="match status" value="1"/>
</dbReference>
<sequence>MIGFKFRSGDGLRADLRGLALSLAAVVLCLLVLRELADWLLVQATFAGDMATCRAAEGACWPFLVAKLRFILFAFYPTDQLWRPIAVIVGLLSLMGVSALPRFWGKGLLAGWGFGLAAAWGLMSGGVGLVPVSVNDWGGLPVTLLLWASCMGFAFPAAILLALARQSRMGGLRVLSVLYIEVMRATPMVAILYFAMLILPLGLPEGVIFDKITRAAIMTALFFTAYLAEVVRGGLQTIPPGQAEAAAALGIGYWRMVQLVILPQALQKVIPGLVNLAIGFLLATSLLAVIGVFDLLNAAKAATTDPLWLGFHDEAYLFVAAIYFALCFGGSRYSLWLERRLARG</sequence>
<keyword evidence="5 8" id="KW-0812">Transmembrane</keyword>
<feature type="transmembrane region" description="Helical" evidence="8">
    <location>
        <begin position="273"/>
        <end position="295"/>
    </location>
</feature>
<evidence type="ECO:0000259" key="9">
    <source>
        <dbReference type="PROSITE" id="PS50928"/>
    </source>
</evidence>
<feature type="transmembrane region" description="Helical" evidence="8">
    <location>
        <begin position="185"/>
        <end position="203"/>
    </location>
</feature>
<keyword evidence="6 8" id="KW-1133">Transmembrane helix</keyword>
<dbReference type="GO" id="GO:0043190">
    <property type="term" value="C:ATP-binding cassette (ABC) transporter complex"/>
    <property type="evidence" value="ECO:0007669"/>
    <property type="project" value="InterPro"/>
</dbReference>
<reference evidence="10 11" key="1">
    <citation type="submission" date="2018-06" db="EMBL/GenBank/DDBJ databases">
        <title>Genomic Encyclopedia of Type Strains, Phase III (KMG-III): the genomes of soil and plant-associated and newly described type strains.</title>
        <authorList>
            <person name="Whitman W."/>
        </authorList>
    </citation>
    <scope>NUCLEOTIDE SEQUENCE [LARGE SCALE GENOMIC DNA]</scope>
    <source>
        <strain evidence="10 11">JA737</strain>
    </source>
</reference>
<evidence type="ECO:0000256" key="4">
    <source>
        <dbReference type="ARBA" id="ARBA00022475"/>
    </source>
</evidence>
<dbReference type="OrthoDB" id="9771188at2"/>
<dbReference type="SUPFAM" id="SSF161098">
    <property type="entry name" value="MetI-like"/>
    <property type="match status" value="1"/>
</dbReference>
<dbReference type="InterPro" id="IPR043429">
    <property type="entry name" value="ArtM/GltK/GlnP/TcyL/YhdX-like"/>
</dbReference>
<feature type="transmembrane region" description="Helical" evidence="8">
    <location>
        <begin position="20"/>
        <end position="37"/>
    </location>
</feature>
<keyword evidence="7 8" id="KW-0472">Membrane</keyword>
<comment type="similarity">
    <text evidence="2">Belongs to the binding-protein-dependent transport system permease family. HisMQ subfamily.</text>
</comment>
<dbReference type="PROSITE" id="PS50928">
    <property type="entry name" value="ABC_TM1"/>
    <property type="match status" value="1"/>
</dbReference>
<organism evidence="10 11">
    <name type="scientific">Rhodobacter viridis</name>
    <dbReference type="NCBI Taxonomy" id="1054202"/>
    <lineage>
        <taxon>Bacteria</taxon>
        <taxon>Pseudomonadati</taxon>
        <taxon>Pseudomonadota</taxon>
        <taxon>Alphaproteobacteria</taxon>
        <taxon>Rhodobacterales</taxon>
        <taxon>Rhodobacter group</taxon>
        <taxon>Rhodobacter</taxon>
    </lineage>
</organism>
<dbReference type="Proteomes" id="UP000247727">
    <property type="component" value="Unassembled WGS sequence"/>
</dbReference>
<dbReference type="RefSeq" id="WP_110803702.1">
    <property type="nucleotide sequence ID" value="NZ_QJTK01000001.1"/>
</dbReference>
<dbReference type="InterPro" id="IPR035906">
    <property type="entry name" value="MetI-like_sf"/>
</dbReference>
<comment type="subcellular location">
    <subcellularLocation>
        <location evidence="1">Cell inner membrane</location>
        <topology evidence="1">Multi-pass membrane protein</topology>
    </subcellularLocation>
    <subcellularLocation>
        <location evidence="8">Cell membrane</location>
        <topology evidence="8">Multi-pass membrane protein</topology>
    </subcellularLocation>
</comment>
<evidence type="ECO:0000256" key="6">
    <source>
        <dbReference type="ARBA" id="ARBA00022989"/>
    </source>
</evidence>
<evidence type="ECO:0000313" key="11">
    <source>
        <dbReference type="Proteomes" id="UP000247727"/>
    </source>
</evidence>
<dbReference type="CDD" id="cd06261">
    <property type="entry name" value="TM_PBP2"/>
    <property type="match status" value="1"/>
</dbReference>
<proteinExistence type="inferred from homology"/>
<keyword evidence="3 8" id="KW-0813">Transport</keyword>
<evidence type="ECO:0000256" key="1">
    <source>
        <dbReference type="ARBA" id="ARBA00004429"/>
    </source>
</evidence>
<feature type="transmembrane region" description="Helical" evidence="8">
    <location>
        <begin position="144"/>
        <end position="164"/>
    </location>
</feature>